<name>A0A7C8I633_9PLEO</name>
<reference evidence="1 2" key="1">
    <citation type="submission" date="2020-01" db="EMBL/GenBank/DDBJ databases">
        <authorList>
            <consortium name="DOE Joint Genome Institute"/>
            <person name="Haridas S."/>
            <person name="Albert R."/>
            <person name="Binder M."/>
            <person name="Bloem J."/>
            <person name="Labutti K."/>
            <person name="Salamov A."/>
            <person name="Andreopoulos B."/>
            <person name="Baker S.E."/>
            <person name="Barry K."/>
            <person name="Bills G."/>
            <person name="Bluhm B.H."/>
            <person name="Cannon C."/>
            <person name="Castanera R."/>
            <person name="Culley D.E."/>
            <person name="Daum C."/>
            <person name="Ezra D."/>
            <person name="Gonzalez J.B."/>
            <person name="Henrissat B."/>
            <person name="Kuo A."/>
            <person name="Liang C."/>
            <person name="Lipzen A."/>
            <person name="Lutzoni F."/>
            <person name="Magnuson J."/>
            <person name="Mondo S."/>
            <person name="Nolan M."/>
            <person name="Ohm R."/>
            <person name="Pangilinan J."/>
            <person name="Park H.-J.H."/>
            <person name="Ramirez L."/>
            <person name="Alfaro M."/>
            <person name="Sun H."/>
            <person name="Tritt A."/>
            <person name="Yoshinaga Y."/>
            <person name="Zwiers L.-H.L."/>
            <person name="Turgeon B.G."/>
            <person name="Goodwin S.B."/>
            <person name="Spatafora J.W."/>
            <person name="Crous P.W."/>
            <person name="Grigoriev I.V."/>
        </authorList>
    </citation>
    <scope>NUCLEOTIDE SEQUENCE [LARGE SCALE GENOMIC DNA]</scope>
    <source>
        <strain evidence="1 2">CBS 611.86</strain>
    </source>
</reference>
<organism evidence="1 2">
    <name type="scientific">Massariosphaeria phaeospora</name>
    <dbReference type="NCBI Taxonomy" id="100035"/>
    <lineage>
        <taxon>Eukaryota</taxon>
        <taxon>Fungi</taxon>
        <taxon>Dikarya</taxon>
        <taxon>Ascomycota</taxon>
        <taxon>Pezizomycotina</taxon>
        <taxon>Dothideomycetes</taxon>
        <taxon>Pleosporomycetidae</taxon>
        <taxon>Pleosporales</taxon>
        <taxon>Pleosporales incertae sedis</taxon>
        <taxon>Massariosphaeria</taxon>
    </lineage>
</organism>
<accession>A0A7C8I633</accession>
<keyword evidence="2" id="KW-1185">Reference proteome</keyword>
<dbReference type="Proteomes" id="UP000481861">
    <property type="component" value="Unassembled WGS sequence"/>
</dbReference>
<evidence type="ECO:0000313" key="1">
    <source>
        <dbReference type="EMBL" id="KAF2870206.1"/>
    </source>
</evidence>
<dbReference type="OrthoDB" id="5314997at2759"/>
<comment type="caution">
    <text evidence="1">The sequence shown here is derived from an EMBL/GenBank/DDBJ whole genome shotgun (WGS) entry which is preliminary data.</text>
</comment>
<dbReference type="EMBL" id="JAADJZ010000014">
    <property type="protein sequence ID" value="KAF2870206.1"/>
    <property type="molecule type" value="Genomic_DNA"/>
</dbReference>
<proteinExistence type="predicted"/>
<dbReference type="AlphaFoldDB" id="A0A7C8I633"/>
<protein>
    <recommendedName>
        <fullName evidence="3">F-box domain-containing protein</fullName>
    </recommendedName>
</protein>
<gene>
    <name evidence="1" type="ORF">BDV95DRAFT_575291</name>
</gene>
<evidence type="ECO:0008006" key="3">
    <source>
        <dbReference type="Google" id="ProtNLM"/>
    </source>
</evidence>
<sequence>MAHFPFLALPKELRLMVYERIPNRTRTYSIKSGESSDVLDHFMLVEENVTTYILATCRQVNSEAQAILDRKMLSILESPIRLVTSVKGMPGLMRRLGPLRSLHTAYENFLAGLTYVHPELPTFHRQAVRKIQHCHKVRKQPALVDVAIVPHPVTGPSQSHGPESRFYRLQANYQWVLQSRGKDFAEFGSDIRIRNVPHMPPRSGTPVFLEDMRVEVILQQHDVFTYRPRTLNEGPTRVYMGPDVKLSEWEKHWTDEEYDICLAK</sequence>
<evidence type="ECO:0000313" key="2">
    <source>
        <dbReference type="Proteomes" id="UP000481861"/>
    </source>
</evidence>